<dbReference type="VEuPathDB" id="FungiDB:SCHCODRAFT_02597949"/>
<dbReference type="Proteomes" id="UP000007431">
    <property type="component" value="Unassembled WGS sequence"/>
</dbReference>
<gene>
    <name evidence="1" type="ORF">SCHCODRAFT_233787</name>
</gene>
<dbReference type="GeneID" id="9586051"/>
<protein>
    <recommendedName>
        <fullName evidence="3">F-box domain-containing protein</fullName>
    </recommendedName>
</protein>
<evidence type="ECO:0008006" key="3">
    <source>
        <dbReference type="Google" id="ProtNLM"/>
    </source>
</evidence>
<reference evidence="1 2" key="1">
    <citation type="journal article" date="2010" name="Nat. Biotechnol.">
        <title>Genome sequence of the model mushroom Schizophyllum commune.</title>
        <authorList>
            <person name="Ohm R.A."/>
            <person name="de Jong J.F."/>
            <person name="Lugones L.G."/>
            <person name="Aerts A."/>
            <person name="Kothe E."/>
            <person name="Stajich J.E."/>
            <person name="de Vries R.P."/>
            <person name="Record E."/>
            <person name="Levasseur A."/>
            <person name="Baker S.E."/>
            <person name="Bartholomew K.A."/>
            <person name="Coutinho P.M."/>
            <person name="Erdmann S."/>
            <person name="Fowler T.J."/>
            <person name="Gathman A.C."/>
            <person name="Lombard V."/>
            <person name="Henrissat B."/>
            <person name="Knabe N."/>
            <person name="Kuees U."/>
            <person name="Lilly W.W."/>
            <person name="Lindquist E."/>
            <person name="Lucas S."/>
            <person name="Magnuson J.K."/>
            <person name="Piumi F."/>
            <person name="Raudaskoski M."/>
            <person name="Salamov A."/>
            <person name="Schmutz J."/>
            <person name="Schwarze F.W.M.R."/>
            <person name="vanKuyk P.A."/>
            <person name="Horton J.S."/>
            <person name="Grigoriev I.V."/>
            <person name="Woesten H.A.B."/>
        </authorList>
    </citation>
    <scope>NUCLEOTIDE SEQUENCE [LARGE SCALE GENOMIC DNA]</scope>
    <source>
        <strain evidence="2">H4-8 / FGSC 9210</strain>
    </source>
</reference>
<dbReference type="RefSeq" id="XP_003034105.1">
    <property type="nucleotide sequence ID" value="XM_003034059.1"/>
</dbReference>
<dbReference type="AlphaFoldDB" id="D8PY72"/>
<sequence>MIRIENDDHGRNLTAYVDACIALSDPYGLEITCRSELFQRSLIAQLLPHAHRWEILDLGGPWHDVLSLSAASPSCPRLKKVVLADFCENLVDITRVLDFTRGSIGQVEYFKVETCSVTRVEGDMDIPPFTSLRHLEIAVGDGVCSCPSRFLRTVLLSRLTIESLVADCCPIDGPWTELDAVEPIYMPALYDLDLSITSHVFMRRIIAPALESLYLTAPTSARGLPDGDFCTSLYALVSASDAPHSLLSLRTVDTPEDFDDVAALAFTRSLERLGNLETLWVQGAHNADQVMSRTAINALTCREGFPPLVPNLNWLVMSPGYNKFPPEAAIEHVALLQNVLLSRAIPRVIEVMGSYASEK</sequence>
<dbReference type="EMBL" id="GL377304">
    <property type="protein sequence ID" value="EFI99202.1"/>
    <property type="molecule type" value="Genomic_DNA"/>
</dbReference>
<dbReference type="KEGG" id="scm:SCHCO_02597949"/>
<evidence type="ECO:0000313" key="1">
    <source>
        <dbReference type="EMBL" id="EFI99202.1"/>
    </source>
</evidence>
<proteinExistence type="predicted"/>
<accession>D8PY72</accession>
<dbReference type="InParanoid" id="D8PY72"/>
<evidence type="ECO:0000313" key="2">
    <source>
        <dbReference type="Proteomes" id="UP000007431"/>
    </source>
</evidence>
<dbReference type="HOGENOM" id="CLU_047450_0_0_1"/>
<name>D8PY72_SCHCM</name>
<organism evidence="2">
    <name type="scientific">Schizophyllum commune (strain H4-8 / FGSC 9210)</name>
    <name type="common">Split gill fungus</name>
    <dbReference type="NCBI Taxonomy" id="578458"/>
    <lineage>
        <taxon>Eukaryota</taxon>
        <taxon>Fungi</taxon>
        <taxon>Dikarya</taxon>
        <taxon>Basidiomycota</taxon>
        <taxon>Agaricomycotina</taxon>
        <taxon>Agaricomycetes</taxon>
        <taxon>Agaricomycetidae</taxon>
        <taxon>Agaricales</taxon>
        <taxon>Schizophyllaceae</taxon>
        <taxon>Schizophyllum</taxon>
    </lineage>
</organism>
<keyword evidence="2" id="KW-1185">Reference proteome</keyword>